<dbReference type="GO" id="GO:0008028">
    <property type="term" value="F:monocarboxylic acid transmembrane transporter activity"/>
    <property type="evidence" value="ECO:0007669"/>
    <property type="project" value="TreeGrafter"/>
</dbReference>
<keyword evidence="1" id="KW-0812">Transmembrane</keyword>
<accession>A0A7R9QV07</accession>
<gene>
    <name evidence="2" type="ORF">ONB1V03_LOCUS16011</name>
</gene>
<dbReference type="PANTHER" id="PTHR11360">
    <property type="entry name" value="MONOCARBOXYLATE TRANSPORTER"/>
    <property type="match status" value="1"/>
</dbReference>
<dbReference type="InterPro" id="IPR036259">
    <property type="entry name" value="MFS_trans_sf"/>
</dbReference>
<organism evidence="2">
    <name type="scientific">Oppiella nova</name>
    <dbReference type="NCBI Taxonomy" id="334625"/>
    <lineage>
        <taxon>Eukaryota</taxon>
        <taxon>Metazoa</taxon>
        <taxon>Ecdysozoa</taxon>
        <taxon>Arthropoda</taxon>
        <taxon>Chelicerata</taxon>
        <taxon>Arachnida</taxon>
        <taxon>Acari</taxon>
        <taxon>Acariformes</taxon>
        <taxon>Sarcoptiformes</taxon>
        <taxon>Oribatida</taxon>
        <taxon>Brachypylina</taxon>
        <taxon>Oppioidea</taxon>
        <taxon>Oppiidae</taxon>
        <taxon>Oppiella</taxon>
    </lineage>
</organism>
<keyword evidence="1" id="KW-0472">Membrane</keyword>
<dbReference type="OrthoDB" id="6511686at2759"/>
<protein>
    <submittedName>
        <fullName evidence="2">Uncharacterized protein</fullName>
    </submittedName>
</protein>
<feature type="transmembrane region" description="Helical" evidence="1">
    <location>
        <begin position="21"/>
        <end position="43"/>
    </location>
</feature>
<dbReference type="Gene3D" id="1.20.1250.20">
    <property type="entry name" value="MFS general substrate transporter like domains"/>
    <property type="match status" value="1"/>
</dbReference>
<dbReference type="SUPFAM" id="SSF103473">
    <property type="entry name" value="MFS general substrate transporter"/>
    <property type="match status" value="1"/>
</dbReference>
<dbReference type="PANTHER" id="PTHR11360:SF286">
    <property type="entry name" value="GH22266P"/>
    <property type="match status" value="1"/>
</dbReference>
<keyword evidence="3" id="KW-1185">Reference proteome</keyword>
<name>A0A7R9QV07_9ACAR</name>
<dbReference type="EMBL" id="CAJPVJ010017337">
    <property type="protein sequence ID" value="CAG2176577.1"/>
    <property type="molecule type" value="Genomic_DNA"/>
</dbReference>
<dbReference type="EMBL" id="OC932162">
    <property type="protein sequence ID" value="CAD7659415.1"/>
    <property type="molecule type" value="Genomic_DNA"/>
</dbReference>
<dbReference type="AlphaFoldDB" id="A0A7R9QV07"/>
<dbReference type="Pfam" id="PF07690">
    <property type="entry name" value="MFS_1"/>
    <property type="match status" value="1"/>
</dbReference>
<evidence type="ECO:0000313" key="3">
    <source>
        <dbReference type="Proteomes" id="UP000728032"/>
    </source>
</evidence>
<evidence type="ECO:0000256" key="1">
    <source>
        <dbReference type="SAM" id="Phobius"/>
    </source>
</evidence>
<evidence type="ECO:0000313" key="2">
    <source>
        <dbReference type="EMBL" id="CAD7659415.1"/>
    </source>
</evidence>
<feature type="non-terminal residue" evidence="2">
    <location>
        <position position="1"/>
    </location>
</feature>
<dbReference type="InterPro" id="IPR011701">
    <property type="entry name" value="MFS"/>
</dbReference>
<keyword evidence="1" id="KW-1133">Transmembrane helix</keyword>
<feature type="transmembrane region" description="Helical" evidence="1">
    <location>
        <begin position="49"/>
        <end position="70"/>
    </location>
</feature>
<sequence length="89" mass="9870">ICLTSIILVDLLGIDRLTNAFGLLSLFRGVASMLGPPIAGVIFDMTDSYQILFWCAGIMLIISSLISFLIPNKNINYEEKEEPDAEYNI</sequence>
<dbReference type="Proteomes" id="UP000728032">
    <property type="component" value="Unassembled WGS sequence"/>
</dbReference>
<proteinExistence type="predicted"/>
<dbReference type="InterPro" id="IPR050327">
    <property type="entry name" value="Proton-linked_MCT"/>
</dbReference>
<reference evidence="2" key="1">
    <citation type="submission" date="2020-11" db="EMBL/GenBank/DDBJ databases">
        <authorList>
            <person name="Tran Van P."/>
        </authorList>
    </citation>
    <scope>NUCLEOTIDE SEQUENCE</scope>
</reference>